<evidence type="ECO:0000313" key="1">
    <source>
        <dbReference type="EMBL" id="PYE51790.1"/>
    </source>
</evidence>
<protein>
    <submittedName>
        <fullName evidence="1">Uncharacterized protein</fullName>
    </submittedName>
</protein>
<dbReference type="Proteomes" id="UP000247790">
    <property type="component" value="Unassembled WGS sequence"/>
</dbReference>
<organism evidence="1 2">
    <name type="scientific">Paenibacillus barcinonensis</name>
    <dbReference type="NCBI Taxonomy" id="198119"/>
    <lineage>
        <taxon>Bacteria</taxon>
        <taxon>Bacillati</taxon>
        <taxon>Bacillota</taxon>
        <taxon>Bacilli</taxon>
        <taxon>Bacillales</taxon>
        <taxon>Paenibacillaceae</taxon>
        <taxon>Paenibacillus</taxon>
    </lineage>
</organism>
<accession>A0A2V4WI14</accession>
<proteinExistence type="predicted"/>
<evidence type="ECO:0000313" key="2">
    <source>
        <dbReference type="Proteomes" id="UP000247790"/>
    </source>
</evidence>
<gene>
    <name evidence="1" type="ORF">DFQ00_102586</name>
</gene>
<reference evidence="1 2" key="1">
    <citation type="submission" date="2018-06" db="EMBL/GenBank/DDBJ databases">
        <title>Genomic Encyclopedia of Type Strains, Phase III (KMG-III): the genomes of soil and plant-associated and newly described type strains.</title>
        <authorList>
            <person name="Whitman W."/>
        </authorList>
    </citation>
    <scope>NUCLEOTIDE SEQUENCE [LARGE SCALE GENOMIC DNA]</scope>
    <source>
        <strain evidence="1 2">CECT 7022</strain>
    </source>
</reference>
<comment type="caution">
    <text evidence="1">The sequence shown here is derived from an EMBL/GenBank/DDBJ whole genome shotgun (WGS) entry which is preliminary data.</text>
</comment>
<sequence>MYKMLTTKVEIDQLVESYFWIMDFPRALTYFGDQERYGYGSGPRRYNFHPIIRQKKSTLVIRKYVLSESPQHTMKM</sequence>
<name>A0A2V4WI14_PAEBA</name>
<dbReference type="AlphaFoldDB" id="A0A2V4WI14"/>
<dbReference type="EMBL" id="QJSW01000002">
    <property type="protein sequence ID" value="PYE51790.1"/>
    <property type="molecule type" value="Genomic_DNA"/>
</dbReference>